<reference evidence="10" key="1">
    <citation type="submission" date="2012-05" db="EMBL/GenBank/DDBJ databases">
        <title>Whole Genome Assembly of Lutzomyia longipalpis.</title>
        <authorList>
            <person name="Richards S."/>
            <person name="Qu C."/>
            <person name="Dillon R."/>
            <person name="Worley K."/>
            <person name="Scherer S."/>
            <person name="Batterton M."/>
            <person name="Taylor A."/>
            <person name="Hawes A."/>
            <person name="Hernandez B."/>
            <person name="Kovar C."/>
            <person name="Mandapat C."/>
            <person name="Pham C."/>
            <person name="Qu C."/>
            <person name="Jing C."/>
            <person name="Bess C."/>
            <person name="Bandaranaike D."/>
            <person name="Ngo D."/>
            <person name="Ongeri F."/>
            <person name="Arias F."/>
            <person name="Lara F."/>
            <person name="Weissenberger G."/>
            <person name="Kamau G."/>
            <person name="Han H."/>
            <person name="Shen H."/>
            <person name="Dinh H."/>
            <person name="Khalil I."/>
            <person name="Jones J."/>
            <person name="Shafer J."/>
            <person name="Jayaseelan J."/>
            <person name="Quiroz J."/>
            <person name="Blankenburg K."/>
            <person name="Nguyen L."/>
            <person name="Jackson L."/>
            <person name="Francisco L."/>
            <person name="Tang L.-Y."/>
            <person name="Pu L.-L."/>
            <person name="Perales L."/>
            <person name="Lorensuhewa L."/>
            <person name="Munidasa M."/>
            <person name="Coyle M."/>
            <person name="Taylor M."/>
            <person name="Puazo M."/>
            <person name="Firestine M."/>
            <person name="Scheel M."/>
            <person name="Javaid M."/>
            <person name="Wang M."/>
            <person name="Li M."/>
            <person name="Tabassum N."/>
            <person name="Saada N."/>
            <person name="Osuji N."/>
            <person name="Aqrawi P."/>
            <person name="Fu Q."/>
            <person name="Thornton R."/>
            <person name="Raj R."/>
            <person name="Goodspeed R."/>
            <person name="Mata R."/>
            <person name="Najjar R."/>
            <person name="Gubbala S."/>
            <person name="Lee S."/>
            <person name="Denson S."/>
            <person name="Patil S."/>
            <person name="Macmil S."/>
            <person name="Qi S."/>
            <person name="Matskevitch T."/>
            <person name="Palculict T."/>
            <person name="Mathew T."/>
            <person name="Vee V."/>
            <person name="Velamala V."/>
            <person name="Korchina V."/>
            <person name="Cai W."/>
            <person name="Liu W."/>
            <person name="Dai W."/>
            <person name="Zou X."/>
            <person name="Zhu Y."/>
            <person name="Zhang Y."/>
            <person name="Wu Y.-Q."/>
            <person name="Xin Y."/>
            <person name="Nazarath L."/>
            <person name="Kovar C."/>
            <person name="Han Y."/>
            <person name="Muzny D."/>
            <person name="Gibbs R."/>
        </authorList>
    </citation>
    <scope>NUCLEOTIDE SEQUENCE [LARGE SCALE GENOMIC DNA]</scope>
    <source>
        <strain evidence="10">Jacobina</strain>
    </source>
</reference>
<evidence type="ECO:0000256" key="3">
    <source>
        <dbReference type="ARBA" id="ARBA00022723"/>
    </source>
</evidence>
<dbReference type="InterPro" id="IPR033749">
    <property type="entry name" value="Polyprenyl_synt_CS"/>
</dbReference>
<evidence type="ECO:0000256" key="4">
    <source>
        <dbReference type="ARBA" id="ARBA00022842"/>
    </source>
</evidence>
<organism evidence="9 10">
    <name type="scientific">Lutzomyia longipalpis</name>
    <name type="common">Sand fly</name>
    <dbReference type="NCBI Taxonomy" id="7200"/>
    <lineage>
        <taxon>Eukaryota</taxon>
        <taxon>Metazoa</taxon>
        <taxon>Ecdysozoa</taxon>
        <taxon>Arthropoda</taxon>
        <taxon>Hexapoda</taxon>
        <taxon>Insecta</taxon>
        <taxon>Pterygota</taxon>
        <taxon>Neoptera</taxon>
        <taxon>Endopterygota</taxon>
        <taxon>Diptera</taxon>
        <taxon>Nematocera</taxon>
        <taxon>Psychodoidea</taxon>
        <taxon>Psychodidae</taxon>
        <taxon>Lutzomyia</taxon>
        <taxon>Lutzomyia</taxon>
    </lineage>
</organism>
<dbReference type="EMBL" id="GITU01006827">
    <property type="protein sequence ID" value="MBC1175530.1"/>
    <property type="molecule type" value="Transcribed_RNA"/>
</dbReference>
<dbReference type="GO" id="GO:0046872">
    <property type="term" value="F:metal ion binding"/>
    <property type="evidence" value="ECO:0007669"/>
    <property type="project" value="UniProtKB-KW"/>
</dbReference>
<evidence type="ECO:0000256" key="5">
    <source>
        <dbReference type="ARBA" id="ARBA00033740"/>
    </source>
</evidence>
<proteinExistence type="inferred from homology"/>
<dbReference type="VEuPathDB" id="VectorBase:LLONM1_006569"/>
<dbReference type="InterPro" id="IPR008949">
    <property type="entry name" value="Isoprenoid_synthase_dom_sf"/>
</dbReference>
<evidence type="ECO:0000313" key="8">
    <source>
        <dbReference type="EMBL" id="MBC1175530.1"/>
    </source>
</evidence>
<evidence type="ECO:0000313" key="9">
    <source>
        <dbReference type="EnsemblMetazoa" id="LLOJ002511-PA"/>
    </source>
</evidence>
<dbReference type="Gene3D" id="1.10.600.10">
    <property type="entry name" value="Farnesyl Diphosphate Synthase"/>
    <property type="match status" value="1"/>
</dbReference>
<evidence type="ECO:0000256" key="2">
    <source>
        <dbReference type="ARBA" id="ARBA00022679"/>
    </source>
</evidence>
<comment type="cofactor">
    <cofactor evidence="1">
        <name>Mg(2+)</name>
        <dbReference type="ChEBI" id="CHEBI:18420"/>
    </cofactor>
</comment>
<dbReference type="EnsemblMetazoa" id="LLOJ002511-RA">
    <property type="protein sequence ID" value="LLOJ002511-PA"/>
    <property type="gene ID" value="LLOJ002511"/>
</dbReference>
<dbReference type="PROSITE" id="PS00723">
    <property type="entry name" value="POLYPRENYL_SYNTHASE_1"/>
    <property type="match status" value="1"/>
</dbReference>
<dbReference type="SMR" id="A0A1B0CDU1"/>
<dbReference type="CDD" id="cd00685">
    <property type="entry name" value="Trans_IPPS_HT"/>
    <property type="match status" value="1"/>
</dbReference>
<dbReference type="VEuPathDB" id="VectorBase:LLOJ002511"/>
<evidence type="ECO:0000256" key="1">
    <source>
        <dbReference type="ARBA" id="ARBA00001946"/>
    </source>
</evidence>
<evidence type="ECO:0000313" key="10">
    <source>
        <dbReference type="Proteomes" id="UP000092461"/>
    </source>
</evidence>
<reference evidence="8" key="2">
    <citation type="journal article" date="2020" name="BMC">
        <title>Leishmania infection induces a limited differential gene expression in the sand fly midgut.</title>
        <authorList>
            <person name="Coutinho-Abreu I.V."/>
            <person name="Serafim T.D."/>
            <person name="Meneses C."/>
            <person name="Kamhawi S."/>
            <person name="Oliveira F."/>
            <person name="Valenzuela J.G."/>
        </authorList>
    </citation>
    <scope>NUCLEOTIDE SEQUENCE</scope>
    <source>
        <strain evidence="8">Jacobina</strain>
        <tissue evidence="8">Midgut</tissue>
    </source>
</reference>
<evidence type="ECO:0000256" key="7">
    <source>
        <dbReference type="RuleBase" id="RU004466"/>
    </source>
</evidence>
<reference evidence="9" key="3">
    <citation type="submission" date="2020-05" db="UniProtKB">
        <authorList>
            <consortium name="EnsemblMetazoa"/>
        </authorList>
    </citation>
    <scope>IDENTIFICATION</scope>
    <source>
        <strain evidence="9">Jacobina</strain>
    </source>
</reference>
<dbReference type="AlphaFoldDB" id="A0A1B0CDU1"/>
<evidence type="ECO:0000256" key="6">
    <source>
        <dbReference type="ARBA" id="ARBA00034546"/>
    </source>
</evidence>
<keyword evidence="3" id="KW-0479">Metal-binding</keyword>
<dbReference type="Pfam" id="PF00348">
    <property type="entry name" value="polyprenyl_synt"/>
    <property type="match status" value="1"/>
</dbReference>
<protein>
    <recommendedName>
        <fullName evidence="6">Farnesyl pyrophosphate synthase</fullName>
    </recommendedName>
</protein>
<comment type="pathway">
    <text evidence="5">Pheromone biosynthesis.</text>
</comment>
<name>A0A1B0CDU1_LUTLO</name>
<dbReference type="GO" id="GO:0042811">
    <property type="term" value="P:pheromone biosynthetic process"/>
    <property type="evidence" value="ECO:0007669"/>
    <property type="project" value="UniProtKB-ARBA"/>
</dbReference>
<dbReference type="EMBL" id="AJWK01008233">
    <property type="status" value="NOT_ANNOTATED_CDS"/>
    <property type="molecule type" value="Genomic_DNA"/>
</dbReference>
<dbReference type="GO" id="GO:0045337">
    <property type="term" value="P:farnesyl diphosphate biosynthetic process"/>
    <property type="evidence" value="ECO:0007669"/>
    <property type="project" value="TreeGrafter"/>
</dbReference>
<dbReference type="Proteomes" id="UP000092461">
    <property type="component" value="Unassembled WGS sequence"/>
</dbReference>
<dbReference type="InterPro" id="IPR039702">
    <property type="entry name" value="FPS1-like"/>
</dbReference>
<dbReference type="PANTHER" id="PTHR11525:SF0">
    <property type="entry name" value="FARNESYL PYROPHOSPHATE SYNTHASE"/>
    <property type="match status" value="1"/>
</dbReference>
<keyword evidence="4" id="KW-0460">Magnesium</keyword>
<dbReference type="InterPro" id="IPR000092">
    <property type="entry name" value="Polyprenyl_synt"/>
</dbReference>
<comment type="similarity">
    <text evidence="7">Belongs to the FPP/GGPP synthase family.</text>
</comment>
<dbReference type="GO" id="GO:0005737">
    <property type="term" value="C:cytoplasm"/>
    <property type="evidence" value="ECO:0007669"/>
    <property type="project" value="TreeGrafter"/>
</dbReference>
<keyword evidence="10" id="KW-1185">Reference proteome</keyword>
<accession>A0A1B0CDU1</accession>
<dbReference type="SFLD" id="SFLDS00005">
    <property type="entry name" value="Isoprenoid_Synthase_Type_I"/>
    <property type="match status" value="1"/>
</dbReference>
<dbReference type="GO" id="GO:0004337">
    <property type="term" value="F:(2E,6E)-farnesyl diphosphate synthase activity"/>
    <property type="evidence" value="ECO:0007669"/>
    <property type="project" value="TreeGrafter"/>
</dbReference>
<keyword evidence="2 7" id="KW-0808">Transferase</keyword>
<dbReference type="PANTHER" id="PTHR11525">
    <property type="entry name" value="FARNESYL-PYROPHOSPHATE SYNTHETASE"/>
    <property type="match status" value="1"/>
</dbReference>
<dbReference type="GO" id="GO:0004161">
    <property type="term" value="F:dimethylallyltranstransferase activity"/>
    <property type="evidence" value="ECO:0007669"/>
    <property type="project" value="TreeGrafter"/>
</dbReference>
<sequence>MGNFSSVLQNDFYIWIYIKGKLQSSNSYFSAVSQQIHKQVLQEQALTTKTYAKASSAAIPETFQEFMSFYPNIVEDLKEKVKIYDPFGGGKHIEGVLQYNLLGGKKNRGMLLYETFKRMAPVSSENLRTAAYLGWCVELFQSAYLMMDDIMDGSLYRRGKPCWYKKVGLTALNDANMLENAAYQLLKDHFSHLSCYIKLMELFQRSSFIVAVGQEMDAKATYQDVLTFTMEQYRGIALNKASDSIYLPMEMAAYLAGCQDQLTQHTKDVTMEIGIFAAIQNDYLDCYGKIEDSGATGTDIQTGKCTWLAVNFLQRANEAQKKIMKECYGKSDEASIRRVKELYNEVSLEDAYFEFEKNFYTTVKKEIGQSSEIPLQVCLEIIDKMCLGQ</sequence>
<dbReference type="SUPFAM" id="SSF48576">
    <property type="entry name" value="Terpenoid synthases"/>
    <property type="match status" value="1"/>
</dbReference>